<protein>
    <recommendedName>
        <fullName evidence="4">Alginate lyase domain-containing protein</fullName>
    </recommendedName>
</protein>
<dbReference type="Proteomes" id="UP001149163">
    <property type="component" value="Unassembled WGS sequence"/>
</dbReference>
<accession>A0A9W9HV57</accession>
<dbReference type="EMBL" id="JAPQKN010000004">
    <property type="protein sequence ID" value="KAJ5159517.1"/>
    <property type="molecule type" value="Genomic_DNA"/>
</dbReference>
<evidence type="ECO:0000313" key="2">
    <source>
        <dbReference type="EMBL" id="KAJ5159517.1"/>
    </source>
</evidence>
<comment type="caution">
    <text evidence="2">The sequence shown here is derived from an EMBL/GenBank/DDBJ whole genome shotgun (WGS) entry which is preliminary data.</text>
</comment>
<dbReference type="GeneID" id="81427822"/>
<feature type="signal peptide" evidence="1">
    <location>
        <begin position="1"/>
        <end position="23"/>
    </location>
</feature>
<name>A0A9W9HV57_9EURO</name>
<feature type="chain" id="PRO_5040822533" description="Alginate lyase domain-containing protein" evidence="1">
    <location>
        <begin position="24"/>
        <end position="418"/>
    </location>
</feature>
<dbReference type="OrthoDB" id="5302720at2759"/>
<evidence type="ECO:0000256" key="1">
    <source>
        <dbReference type="SAM" id="SignalP"/>
    </source>
</evidence>
<dbReference type="AlphaFoldDB" id="A0A9W9HV57"/>
<proteinExistence type="predicted"/>
<reference evidence="2" key="1">
    <citation type="submission" date="2022-11" db="EMBL/GenBank/DDBJ databases">
        <authorList>
            <person name="Petersen C."/>
        </authorList>
    </citation>
    <scope>NUCLEOTIDE SEQUENCE</scope>
    <source>
        <strain evidence="2">IBT 26290</strain>
    </source>
</reference>
<evidence type="ECO:0000313" key="3">
    <source>
        <dbReference type="Proteomes" id="UP001149163"/>
    </source>
</evidence>
<dbReference type="SUPFAM" id="SSF48230">
    <property type="entry name" value="Chondroitin AC/alginate lyase"/>
    <property type="match status" value="1"/>
</dbReference>
<dbReference type="InterPro" id="IPR008929">
    <property type="entry name" value="Chondroitin_lyas"/>
</dbReference>
<sequence length="418" mass="46514">MLSSNSLLYCTTGILSAVAVCNAFAVPPEANRQPHSTTASLIPIPTEAPERWIHPGVFVSAKQLNFVAEKVAHHGEPWSNAFTSMMNYNYSSPTRTAVPYKTVECGPTSTPNIGCYQEREDSMAAYINSLAYWITKEKKYAKKAIYYMDAWSSTIQGHNNTNAPLQAAWSAANWVRAGELMRYAPGASWSWKGIRQFEDMLTKVYLPIILPGDSANNGNWDLVMMESSLGIAVFTENKTTYEDAMGKFAGRVPAYIYLTSDGPYPVPGRGVADTPAALIKYWQGQRYFNISGITQETCRDFAHTSYGISSMSHIAETSRIQGKDIWHTNLGVRVKAALELHASFETGEESIPTFICGGHIARSMDPVLEPSYNALAYRMHEWMPYTLKYLKEQRPAEIGEAEPLFIGFETVTNAEIPF</sequence>
<keyword evidence="3" id="KW-1185">Reference proteome</keyword>
<dbReference type="Gene3D" id="1.50.10.100">
    <property type="entry name" value="Chondroitin AC/alginate lyase"/>
    <property type="match status" value="1"/>
</dbReference>
<dbReference type="RefSeq" id="XP_056541075.1">
    <property type="nucleotide sequence ID" value="XM_056688646.1"/>
</dbReference>
<evidence type="ECO:0008006" key="4">
    <source>
        <dbReference type="Google" id="ProtNLM"/>
    </source>
</evidence>
<organism evidence="2 3">
    <name type="scientific">Penicillium canariense</name>
    <dbReference type="NCBI Taxonomy" id="189055"/>
    <lineage>
        <taxon>Eukaryota</taxon>
        <taxon>Fungi</taxon>
        <taxon>Dikarya</taxon>
        <taxon>Ascomycota</taxon>
        <taxon>Pezizomycotina</taxon>
        <taxon>Eurotiomycetes</taxon>
        <taxon>Eurotiomycetidae</taxon>
        <taxon>Eurotiales</taxon>
        <taxon>Aspergillaceae</taxon>
        <taxon>Penicillium</taxon>
    </lineage>
</organism>
<gene>
    <name evidence="2" type="ORF">N7482_006521</name>
</gene>
<reference evidence="2" key="2">
    <citation type="journal article" date="2023" name="IMA Fungus">
        <title>Comparative genomic study of the Penicillium genus elucidates a diverse pangenome and 15 lateral gene transfer events.</title>
        <authorList>
            <person name="Petersen C."/>
            <person name="Sorensen T."/>
            <person name="Nielsen M.R."/>
            <person name="Sondergaard T.E."/>
            <person name="Sorensen J.L."/>
            <person name="Fitzpatrick D.A."/>
            <person name="Frisvad J.C."/>
            <person name="Nielsen K.L."/>
        </authorList>
    </citation>
    <scope>NUCLEOTIDE SEQUENCE</scope>
    <source>
        <strain evidence="2">IBT 26290</strain>
    </source>
</reference>
<keyword evidence="1" id="KW-0732">Signal</keyword>